<name>A0A2S7TZ47_9BACT</name>
<evidence type="ECO:0000256" key="2">
    <source>
        <dbReference type="SAM" id="MobiDB-lite"/>
    </source>
</evidence>
<dbReference type="RefSeq" id="WP_105042515.1">
    <property type="nucleotide sequence ID" value="NZ_MQWA01000001.1"/>
</dbReference>
<feature type="compositionally biased region" description="Low complexity" evidence="2">
    <location>
        <begin position="317"/>
        <end position="336"/>
    </location>
</feature>
<sequence>MRPTHQLTILSFGALVLGTYLYVQHSLARQTASESAENPRTQEYIAELETELEQLRGDNASLRALIASDAPIELEAGLVSFVEKDLGLSFRTPPIALIRSDDTLREAAGQLWLGAFSEVGLEIRSYAYDILGILPPNQNFIGQIIAAETTGAIGVYDHSSAEILLAPHYDNENIHHQAGLIRLLAILLLEQHAPLPNPLTDDQFFCYLALHRGRASMLQDRFYAIQARNIGFVDSAATTEAQELFSALPPLVRYITTFPNQFGKDFLARLPDKQAIDLAIRSTNSSSKSILLGSPWTETNFTPKEGDSVQLSTQLAHSPSKASSLSSNLANKNSKPPSKPIKTILSLSLPKAKNLQPPLGHSTGTQHQLPPPSISKLEKLSALSPHHQLSFLTD</sequence>
<dbReference type="EMBL" id="MQWA01000001">
    <property type="protein sequence ID" value="PQJ28019.1"/>
    <property type="molecule type" value="Genomic_DNA"/>
</dbReference>
<dbReference type="AlphaFoldDB" id="A0A2S7TZ47"/>
<evidence type="ECO:0000313" key="4">
    <source>
        <dbReference type="Proteomes" id="UP000239907"/>
    </source>
</evidence>
<comment type="caution">
    <text evidence="3">The sequence shown here is derived from an EMBL/GenBank/DDBJ whole genome shotgun (WGS) entry which is preliminary data.</text>
</comment>
<evidence type="ECO:0000256" key="1">
    <source>
        <dbReference type="SAM" id="Coils"/>
    </source>
</evidence>
<dbReference type="OrthoDB" id="263516at2"/>
<dbReference type="Proteomes" id="UP000239907">
    <property type="component" value="Unassembled WGS sequence"/>
</dbReference>
<keyword evidence="4" id="KW-1185">Reference proteome</keyword>
<protein>
    <submittedName>
        <fullName evidence="3">Uncharacterized protein</fullName>
    </submittedName>
</protein>
<keyword evidence="1" id="KW-0175">Coiled coil</keyword>
<evidence type="ECO:0000313" key="3">
    <source>
        <dbReference type="EMBL" id="PQJ28019.1"/>
    </source>
</evidence>
<proteinExistence type="predicted"/>
<feature type="region of interest" description="Disordered" evidence="2">
    <location>
        <begin position="317"/>
        <end position="373"/>
    </location>
</feature>
<reference evidence="3 4" key="1">
    <citation type="submission" date="2016-12" db="EMBL/GenBank/DDBJ databases">
        <title>Study of bacterial adaptation to deep sea.</title>
        <authorList>
            <person name="Song J."/>
            <person name="Yoshizawa S."/>
            <person name="Kogure K."/>
        </authorList>
    </citation>
    <scope>NUCLEOTIDE SEQUENCE [LARGE SCALE GENOMIC DNA]</scope>
    <source>
        <strain evidence="3 4">SAORIC-165</strain>
    </source>
</reference>
<accession>A0A2S7TZ47</accession>
<feature type="coiled-coil region" evidence="1">
    <location>
        <begin position="38"/>
        <end position="65"/>
    </location>
</feature>
<organism evidence="3 4">
    <name type="scientific">Rubritalea profundi</name>
    <dbReference type="NCBI Taxonomy" id="1658618"/>
    <lineage>
        <taxon>Bacteria</taxon>
        <taxon>Pseudomonadati</taxon>
        <taxon>Verrucomicrobiota</taxon>
        <taxon>Verrucomicrobiia</taxon>
        <taxon>Verrucomicrobiales</taxon>
        <taxon>Rubritaleaceae</taxon>
        <taxon>Rubritalea</taxon>
    </lineage>
</organism>
<gene>
    <name evidence="3" type="ORF">BSZ32_05565</name>
</gene>